<evidence type="ECO:0000256" key="3">
    <source>
        <dbReference type="ARBA" id="ARBA00023125"/>
    </source>
</evidence>
<dbReference type="InterPro" id="IPR005119">
    <property type="entry name" value="LysR_subst-bd"/>
</dbReference>
<dbReference type="EMBL" id="BAAASG010000040">
    <property type="protein sequence ID" value="GAA2524035.1"/>
    <property type="molecule type" value="Genomic_DNA"/>
</dbReference>
<proteinExistence type="inferred from homology"/>
<dbReference type="InterPro" id="IPR000847">
    <property type="entry name" value="LysR_HTH_N"/>
</dbReference>
<keyword evidence="7" id="KW-1185">Reference proteome</keyword>
<evidence type="ECO:0000256" key="1">
    <source>
        <dbReference type="ARBA" id="ARBA00009437"/>
    </source>
</evidence>
<sequence>MNQLEARELAYFVAVAETLHFGQAAENLGITQPPLSRAIAQLERRVGVPLLERTTRQVRLTGAGEVFLAECRMILAAMDAAVRKARKAAGQQRVTIATRPAAAPGVLPDLLAAGAQGPEGVLTDVVFTYDEIGALRDGTADVALMCQSVANPDSGLELMELGPEEPVVLLPAGHPLADRPFLTLTEVEALPGYEAQLPNEPLDTMVDRVALGRLAVVVGDSVSDRLGRSVRAVPVYGYPVTQLVLAWLPDARPAASRLTAAAHTVIERRTPRPPVLASTDHAGSAD</sequence>
<protein>
    <submittedName>
        <fullName evidence="6">LysR family transcriptional regulator</fullName>
    </submittedName>
</protein>
<dbReference type="PANTHER" id="PTHR30346:SF0">
    <property type="entry name" value="HCA OPERON TRANSCRIPTIONAL ACTIVATOR HCAR"/>
    <property type="match status" value="1"/>
</dbReference>
<gene>
    <name evidence="6" type="ORF">GCM10010276_89090</name>
</gene>
<dbReference type="Gene3D" id="3.40.190.10">
    <property type="entry name" value="Periplasmic binding protein-like II"/>
    <property type="match status" value="2"/>
</dbReference>
<accession>A0ABN3NJH6</accession>
<dbReference type="PRINTS" id="PR00039">
    <property type="entry name" value="HTHLYSR"/>
</dbReference>
<keyword evidence="4" id="KW-0804">Transcription</keyword>
<evidence type="ECO:0000259" key="5">
    <source>
        <dbReference type="PROSITE" id="PS50931"/>
    </source>
</evidence>
<dbReference type="Pfam" id="PF00126">
    <property type="entry name" value="HTH_1"/>
    <property type="match status" value="1"/>
</dbReference>
<evidence type="ECO:0000256" key="2">
    <source>
        <dbReference type="ARBA" id="ARBA00023015"/>
    </source>
</evidence>
<dbReference type="SUPFAM" id="SSF53850">
    <property type="entry name" value="Periplasmic binding protein-like II"/>
    <property type="match status" value="1"/>
</dbReference>
<comment type="caution">
    <text evidence="6">The sequence shown here is derived from an EMBL/GenBank/DDBJ whole genome shotgun (WGS) entry which is preliminary data.</text>
</comment>
<keyword evidence="3" id="KW-0238">DNA-binding</keyword>
<comment type="similarity">
    <text evidence="1">Belongs to the LysR transcriptional regulatory family.</text>
</comment>
<organism evidence="6 7">
    <name type="scientific">Streptomyces longisporus</name>
    <dbReference type="NCBI Taxonomy" id="1948"/>
    <lineage>
        <taxon>Bacteria</taxon>
        <taxon>Bacillati</taxon>
        <taxon>Actinomycetota</taxon>
        <taxon>Actinomycetes</taxon>
        <taxon>Kitasatosporales</taxon>
        <taxon>Streptomycetaceae</taxon>
        <taxon>Streptomyces</taxon>
    </lineage>
</organism>
<reference evidence="6 7" key="1">
    <citation type="journal article" date="2019" name="Int. J. Syst. Evol. Microbiol.">
        <title>The Global Catalogue of Microorganisms (GCM) 10K type strain sequencing project: providing services to taxonomists for standard genome sequencing and annotation.</title>
        <authorList>
            <consortium name="The Broad Institute Genomics Platform"/>
            <consortium name="The Broad Institute Genome Sequencing Center for Infectious Disease"/>
            <person name="Wu L."/>
            <person name="Ma J."/>
        </authorList>
    </citation>
    <scope>NUCLEOTIDE SEQUENCE [LARGE SCALE GENOMIC DNA]</scope>
    <source>
        <strain evidence="6 7">JCM 4395</strain>
    </source>
</reference>
<feature type="domain" description="HTH lysR-type" evidence="5">
    <location>
        <begin position="4"/>
        <end position="61"/>
    </location>
</feature>
<dbReference type="Gene3D" id="1.10.10.10">
    <property type="entry name" value="Winged helix-like DNA-binding domain superfamily/Winged helix DNA-binding domain"/>
    <property type="match status" value="1"/>
</dbReference>
<dbReference type="Proteomes" id="UP001501777">
    <property type="component" value="Unassembled WGS sequence"/>
</dbReference>
<dbReference type="InterPro" id="IPR036388">
    <property type="entry name" value="WH-like_DNA-bd_sf"/>
</dbReference>
<dbReference type="SUPFAM" id="SSF46785">
    <property type="entry name" value="Winged helix' DNA-binding domain"/>
    <property type="match status" value="1"/>
</dbReference>
<dbReference type="PANTHER" id="PTHR30346">
    <property type="entry name" value="TRANSCRIPTIONAL DUAL REGULATOR HCAR-RELATED"/>
    <property type="match status" value="1"/>
</dbReference>
<name>A0ABN3NJH6_STRLO</name>
<evidence type="ECO:0000313" key="7">
    <source>
        <dbReference type="Proteomes" id="UP001501777"/>
    </source>
</evidence>
<evidence type="ECO:0000256" key="4">
    <source>
        <dbReference type="ARBA" id="ARBA00023163"/>
    </source>
</evidence>
<keyword evidence="2" id="KW-0805">Transcription regulation</keyword>
<dbReference type="RefSeq" id="WP_344407072.1">
    <property type="nucleotide sequence ID" value="NZ_BAAASG010000040.1"/>
</dbReference>
<evidence type="ECO:0000313" key="6">
    <source>
        <dbReference type="EMBL" id="GAA2524035.1"/>
    </source>
</evidence>
<dbReference type="PROSITE" id="PS50931">
    <property type="entry name" value="HTH_LYSR"/>
    <property type="match status" value="1"/>
</dbReference>
<dbReference type="InterPro" id="IPR036390">
    <property type="entry name" value="WH_DNA-bd_sf"/>
</dbReference>
<dbReference type="Pfam" id="PF03466">
    <property type="entry name" value="LysR_substrate"/>
    <property type="match status" value="1"/>
</dbReference>